<organism evidence="2">
    <name type="scientific">Fusarium oxysporum f. sp. vasinfectum 25433</name>
    <dbReference type="NCBI Taxonomy" id="1089449"/>
    <lineage>
        <taxon>Eukaryota</taxon>
        <taxon>Fungi</taxon>
        <taxon>Dikarya</taxon>
        <taxon>Ascomycota</taxon>
        <taxon>Pezizomycotina</taxon>
        <taxon>Sordariomycetes</taxon>
        <taxon>Hypocreomycetidae</taxon>
        <taxon>Hypocreales</taxon>
        <taxon>Nectriaceae</taxon>
        <taxon>Fusarium</taxon>
        <taxon>Fusarium oxysporum species complex</taxon>
    </lineage>
</organism>
<keyword evidence="1" id="KW-0732">Signal</keyword>
<accession>X0L0H4</accession>
<name>X0L0H4_FUSOX</name>
<proteinExistence type="predicted"/>
<feature type="chain" id="PRO_5004945393" evidence="1">
    <location>
        <begin position="26"/>
        <end position="78"/>
    </location>
</feature>
<dbReference type="AlphaFoldDB" id="X0L0H4"/>
<evidence type="ECO:0000313" key="2">
    <source>
        <dbReference type="EMBL" id="EXM14567.1"/>
    </source>
</evidence>
<dbReference type="EMBL" id="JH658053">
    <property type="protein sequence ID" value="EXM14567.1"/>
    <property type="molecule type" value="Genomic_DNA"/>
</dbReference>
<gene>
    <name evidence="2" type="ORF">FOTG_17032</name>
</gene>
<sequence length="78" mass="7668">MKASAVLSALTMAVIAIAAPGDIEARGVNPKNCNKDCGTGRVLVCDPKGLLGICGILGSCCSCCSITQGGLVNLGACV</sequence>
<evidence type="ECO:0000256" key="1">
    <source>
        <dbReference type="SAM" id="SignalP"/>
    </source>
</evidence>
<reference evidence="2" key="2">
    <citation type="submission" date="2012-05" db="EMBL/GenBank/DDBJ databases">
        <title>The Genome Annotation of Fusarium oxysporum Cotton.</title>
        <authorList>
            <consortium name="The Broad Institute Genomics Platform"/>
            <person name="Ma L.-J."/>
            <person name="Corby-Kistler H."/>
            <person name="Broz K."/>
            <person name="Gale L.R."/>
            <person name="Jonkers W."/>
            <person name="O'Donnell K."/>
            <person name="Ploetz R."/>
            <person name="Steinberg C."/>
            <person name="Schwartz D.C."/>
            <person name="VanEtten H."/>
            <person name="Zhou S."/>
            <person name="Young S.K."/>
            <person name="Zeng Q."/>
            <person name="Gargeya S."/>
            <person name="Fitzgerald M."/>
            <person name="Abouelleil A."/>
            <person name="Alvarado L."/>
            <person name="Chapman S.B."/>
            <person name="Gainer-Dewar J."/>
            <person name="Goldberg J."/>
            <person name="Griggs A."/>
            <person name="Gujja S."/>
            <person name="Hansen M."/>
            <person name="Howarth C."/>
            <person name="Imamovic A."/>
            <person name="Ireland A."/>
            <person name="Larimer J."/>
            <person name="McCowan C."/>
            <person name="Murphy C."/>
            <person name="Pearson M."/>
            <person name="Poon T.W."/>
            <person name="Priest M."/>
            <person name="Roberts A."/>
            <person name="Saif S."/>
            <person name="Shea T."/>
            <person name="Sykes S."/>
            <person name="Wortman J."/>
            <person name="Nusbaum C."/>
            <person name="Birren B."/>
        </authorList>
    </citation>
    <scope>NUCLEOTIDE SEQUENCE</scope>
    <source>
        <strain evidence="2">25433</strain>
    </source>
</reference>
<dbReference type="OrthoDB" id="8115477at2759"/>
<protein>
    <submittedName>
        <fullName evidence="2">Uncharacterized protein</fullName>
    </submittedName>
</protein>
<reference evidence="2" key="1">
    <citation type="submission" date="2011-11" db="EMBL/GenBank/DDBJ databases">
        <title>The Genome Sequence of Fusarium oxysporum Cotton.</title>
        <authorList>
            <consortium name="The Broad Institute Genome Sequencing Platform"/>
            <person name="Ma L.-J."/>
            <person name="Gale L.R."/>
            <person name="Schwartz D.C."/>
            <person name="Zhou S."/>
            <person name="Corby-Kistler H."/>
            <person name="Young S.K."/>
            <person name="Zeng Q."/>
            <person name="Gargeya S."/>
            <person name="Fitzgerald M."/>
            <person name="Haas B."/>
            <person name="Abouelleil A."/>
            <person name="Alvarado L."/>
            <person name="Arachchi H.M."/>
            <person name="Berlin A."/>
            <person name="Brown A."/>
            <person name="Chapman S.B."/>
            <person name="Chen Z."/>
            <person name="Dunbar C."/>
            <person name="Freedman E."/>
            <person name="Gearin G."/>
            <person name="Goldberg J."/>
            <person name="Griggs A."/>
            <person name="Gujja S."/>
            <person name="Heiman D."/>
            <person name="Howarth C."/>
            <person name="Larson L."/>
            <person name="Lui A."/>
            <person name="MacDonald P.J.P."/>
            <person name="Montmayeur A."/>
            <person name="Murphy C."/>
            <person name="Neiman D."/>
            <person name="Pearson M."/>
            <person name="Priest M."/>
            <person name="Roberts A."/>
            <person name="Saif S."/>
            <person name="Shea T."/>
            <person name="Shenoy N."/>
            <person name="Sisk P."/>
            <person name="Stolte C."/>
            <person name="Sykes S."/>
            <person name="Wortman J."/>
            <person name="Nusbaum C."/>
            <person name="Birren B."/>
        </authorList>
    </citation>
    <scope>NUCLEOTIDE SEQUENCE [LARGE SCALE GENOMIC DNA]</scope>
    <source>
        <strain evidence="2">25433</strain>
    </source>
</reference>
<feature type="signal peptide" evidence="1">
    <location>
        <begin position="1"/>
        <end position="25"/>
    </location>
</feature>
<dbReference type="HOGENOM" id="CLU_2622105_0_0_1"/>
<dbReference type="Proteomes" id="UP000030701">
    <property type="component" value="Unassembled WGS sequence"/>
</dbReference>